<name>A0A6C0F5E9_9ZZZZ</name>
<accession>A0A6C0F5E9</accession>
<feature type="transmembrane region" description="Helical" evidence="1">
    <location>
        <begin position="12"/>
        <end position="33"/>
    </location>
</feature>
<keyword evidence="1" id="KW-0812">Transmembrane</keyword>
<evidence type="ECO:0000256" key="1">
    <source>
        <dbReference type="SAM" id="Phobius"/>
    </source>
</evidence>
<evidence type="ECO:0000313" key="2">
    <source>
        <dbReference type="EMBL" id="QHT35809.1"/>
    </source>
</evidence>
<keyword evidence="1" id="KW-0472">Membrane</keyword>
<sequence length="105" mass="11892">MESIPDTQLVALIAFVVGILSSLLGMVIASCTIHQKPEPLRDIKHLFKKSSPLPLDTEDNDNADDFQEYLAERLATSQAFRLKTIQGMARLHNNHLKVYSEVMRR</sequence>
<dbReference type="AlphaFoldDB" id="A0A6C0F5E9"/>
<reference evidence="2" key="1">
    <citation type="journal article" date="2020" name="Nature">
        <title>Giant virus diversity and host interactions through global metagenomics.</title>
        <authorList>
            <person name="Schulz F."/>
            <person name="Roux S."/>
            <person name="Paez-Espino D."/>
            <person name="Jungbluth S."/>
            <person name="Walsh D.A."/>
            <person name="Denef V.J."/>
            <person name="McMahon K.D."/>
            <person name="Konstantinidis K.T."/>
            <person name="Eloe-Fadrosh E.A."/>
            <person name="Kyrpides N.C."/>
            <person name="Woyke T."/>
        </authorList>
    </citation>
    <scope>NUCLEOTIDE SEQUENCE</scope>
    <source>
        <strain evidence="2">GVMAG-M-3300009181-41</strain>
    </source>
</reference>
<proteinExistence type="predicted"/>
<protein>
    <submittedName>
        <fullName evidence="2">Uncharacterized protein</fullName>
    </submittedName>
</protein>
<dbReference type="EMBL" id="MN739026">
    <property type="protein sequence ID" value="QHT35809.1"/>
    <property type="molecule type" value="Genomic_DNA"/>
</dbReference>
<keyword evidence="1" id="KW-1133">Transmembrane helix</keyword>
<organism evidence="2">
    <name type="scientific">viral metagenome</name>
    <dbReference type="NCBI Taxonomy" id="1070528"/>
    <lineage>
        <taxon>unclassified sequences</taxon>
        <taxon>metagenomes</taxon>
        <taxon>organismal metagenomes</taxon>
    </lineage>
</organism>